<dbReference type="GeneID" id="30023424"/>
<accession>A0A167Q1Y1</accession>
<protein>
    <submittedName>
        <fullName evidence="1">Uncharacterized protein</fullName>
    </submittedName>
</protein>
<comment type="caution">
    <text evidence="1">The sequence shown here is derived from an EMBL/GenBank/DDBJ whole genome shotgun (WGS) entry which is preliminary data.</text>
</comment>
<evidence type="ECO:0000313" key="2">
    <source>
        <dbReference type="Proteomes" id="UP000076744"/>
    </source>
</evidence>
<keyword evidence="2" id="KW-1185">Reference proteome</keyword>
<dbReference type="RefSeq" id="XP_018702013.1">
    <property type="nucleotide sequence ID" value="XM_018850736.1"/>
</dbReference>
<dbReference type="AlphaFoldDB" id="A0A167Q1Y1"/>
<dbReference type="OrthoDB" id="3692147at2759"/>
<dbReference type="EMBL" id="AZHB01000020">
    <property type="protein sequence ID" value="OAA57211.1"/>
    <property type="molecule type" value="Genomic_DNA"/>
</dbReference>
<proteinExistence type="predicted"/>
<gene>
    <name evidence="1" type="ORF">ISF_07132</name>
</gene>
<dbReference type="Proteomes" id="UP000076744">
    <property type="component" value="Unassembled WGS sequence"/>
</dbReference>
<evidence type="ECO:0000313" key="1">
    <source>
        <dbReference type="EMBL" id="OAA57211.1"/>
    </source>
</evidence>
<reference evidence="1 2" key="1">
    <citation type="journal article" date="2016" name="Genome Biol. Evol.">
        <title>Divergent and convergent evolution of fungal pathogenicity.</title>
        <authorList>
            <person name="Shang Y."/>
            <person name="Xiao G."/>
            <person name="Zheng P."/>
            <person name="Cen K."/>
            <person name="Zhan S."/>
            <person name="Wang C."/>
        </authorList>
    </citation>
    <scope>NUCLEOTIDE SEQUENCE [LARGE SCALE GENOMIC DNA]</scope>
    <source>
        <strain evidence="1 2">ARSEF 2679</strain>
    </source>
</reference>
<sequence>MPAKLCDGCAQVRGDKTDEQLIKGMKKLWCQGCLAPHTSMHFSLLQCPERMDRPHLHRPRGLLYVKLGSHCSASWTQAAQFPRGGYLFSPARRFADCRAVKVFDPRHCDCLDWKGAAVSWCDKAGCAVKERNRSGKSLAHVEGYKHYKNSGQ</sequence>
<name>A0A167Q1Y1_CORFA</name>
<organism evidence="1 2">
    <name type="scientific">Cordyceps fumosorosea (strain ARSEF 2679)</name>
    <name type="common">Isaria fumosorosea</name>
    <dbReference type="NCBI Taxonomy" id="1081104"/>
    <lineage>
        <taxon>Eukaryota</taxon>
        <taxon>Fungi</taxon>
        <taxon>Dikarya</taxon>
        <taxon>Ascomycota</taxon>
        <taxon>Pezizomycotina</taxon>
        <taxon>Sordariomycetes</taxon>
        <taxon>Hypocreomycetidae</taxon>
        <taxon>Hypocreales</taxon>
        <taxon>Cordycipitaceae</taxon>
        <taxon>Cordyceps</taxon>
    </lineage>
</organism>